<dbReference type="AlphaFoldDB" id="A0A482IS34"/>
<dbReference type="PANTHER" id="PTHR42756">
    <property type="entry name" value="TRANSCRIPTIONAL REGULATOR, MARR"/>
    <property type="match status" value="1"/>
</dbReference>
<dbReference type="OrthoDB" id="32523at2"/>
<evidence type="ECO:0000256" key="1">
    <source>
        <dbReference type="ARBA" id="ARBA00023015"/>
    </source>
</evidence>
<dbReference type="PRINTS" id="PR00598">
    <property type="entry name" value="HTHMARR"/>
</dbReference>
<dbReference type="GO" id="GO:0003700">
    <property type="term" value="F:DNA-binding transcription factor activity"/>
    <property type="evidence" value="ECO:0007669"/>
    <property type="project" value="InterPro"/>
</dbReference>
<dbReference type="EMBL" id="CP037900">
    <property type="protein sequence ID" value="QBP11648.1"/>
    <property type="molecule type" value="Genomic_DNA"/>
</dbReference>
<gene>
    <name evidence="5" type="ORF">DDF84_007490</name>
</gene>
<dbReference type="InterPro" id="IPR036388">
    <property type="entry name" value="WH-like_DNA-bd_sf"/>
</dbReference>
<evidence type="ECO:0000313" key="5">
    <source>
        <dbReference type="EMBL" id="QBP11648.1"/>
    </source>
</evidence>
<dbReference type="InterPro" id="IPR023187">
    <property type="entry name" value="Tscrpt_reg_MarR-type_CS"/>
</dbReference>
<evidence type="ECO:0000313" key="6">
    <source>
        <dbReference type="Proteomes" id="UP000253772"/>
    </source>
</evidence>
<protein>
    <submittedName>
        <fullName evidence="5">MarR family transcriptional regulator</fullName>
    </submittedName>
</protein>
<evidence type="ECO:0000259" key="4">
    <source>
        <dbReference type="PROSITE" id="PS50995"/>
    </source>
</evidence>
<evidence type="ECO:0000256" key="2">
    <source>
        <dbReference type="ARBA" id="ARBA00023125"/>
    </source>
</evidence>
<dbReference type="PANTHER" id="PTHR42756:SF1">
    <property type="entry name" value="TRANSCRIPTIONAL REPRESSOR OF EMRAB OPERON"/>
    <property type="match status" value="1"/>
</dbReference>
<dbReference type="Pfam" id="PF01047">
    <property type="entry name" value="MarR"/>
    <property type="match status" value="1"/>
</dbReference>
<sequence>METNLERRFGFLVADVGRLTGRRFDELSRATLDLTRAQYRALACLTHYGEINQACLADLMEVAPISAGRLLDRMEEGGWIVRRPNPADRRERMVSVTEKAEQALHAAREVGDVVTSEALNGFNAEEAEQFIGFLQRARGNLSKPALAQTQAQAQAQAQAQGK</sequence>
<proteinExistence type="predicted"/>
<dbReference type="InterPro" id="IPR000835">
    <property type="entry name" value="HTH_MarR-typ"/>
</dbReference>
<organism evidence="5 6">
    <name type="scientific">Cupriavidus metallidurans</name>
    <dbReference type="NCBI Taxonomy" id="119219"/>
    <lineage>
        <taxon>Bacteria</taxon>
        <taxon>Pseudomonadati</taxon>
        <taxon>Pseudomonadota</taxon>
        <taxon>Betaproteobacteria</taxon>
        <taxon>Burkholderiales</taxon>
        <taxon>Burkholderiaceae</taxon>
        <taxon>Cupriavidus</taxon>
    </lineage>
</organism>
<keyword evidence="3" id="KW-0804">Transcription</keyword>
<dbReference type="PROSITE" id="PS50995">
    <property type="entry name" value="HTH_MARR_2"/>
    <property type="match status" value="1"/>
</dbReference>
<dbReference type="Gene3D" id="1.10.10.10">
    <property type="entry name" value="Winged helix-like DNA-binding domain superfamily/Winged helix DNA-binding domain"/>
    <property type="match status" value="1"/>
</dbReference>
<name>A0A482IS34_9BURK</name>
<dbReference type="PROSITE" id="PS01117">
    <property type="entry name" value="HTH_MARR_1"/>
    <property type="match status" value="1"/>
</dbReference>
<dbReference type="Proteomes" id="UP000253772">
    <property type="component" value="Chromosome c1"/>
</dbReference>
<evidence type="ECO:0000256" key="3">
    <source>
        <dbReference type="ARBA" id="ARBA00023163"/>
    </source>
</evidence>
<dbReference type="SMART" id="SM00347">
    <property type="entry name" value="HTH_MARR"/>
    <property type="match status" value="1"/>
</dbReference>
<dbReference type="GO" id="GO:0003677">
    <property type="term" value="F:DNA binding"/>
    <property type="evidence" value="ECO:0007669"/>
    <property type="project" value="UniProtKB-KW"/>
</dbReference>
<feature type="domain" description="HTH marR-type" evidence="4">
    <location>
        <begin position="6"/>
        <end position="139"/>
    </location>
</feature>
<reference evidence="5 6" key="1">
    <citation type="submission" date="2019-03" db="EMBL/GenBank/DDBJ databases">
        <title>Comparative insights into the high quality Complete genome sequence of highly metal resistant Cupriavidus metallidurans strain BS1 isolated from a gold-copper mine.</title>
        <authorList>
            <person name="Mazhar H.S."/>
            <person name="Rensing C."/>
        </authorList>
    </citation>
    <scope>NUCLEOTIDE SEQUENCE [LARGE SCALE GENOMIC DNA]</scope>
    <source>
        <strain evidence="5 6">BS1</strain>
    </source>
</reference>
<keyword evidence="1" id="KW-0805">Transcription regulation</keyword>
<keyword evidence="2" id="KW-0238">DNA-binding</keyword>
<accession>A0A482IS34</accession>
<dbReference type="SUPFAM" id="SSF46785">
    <property type="entry name" value="Winged helix' DNA-binding domain"/>
    <property type="match status" value="1"/>
</dbReference>
<dbReference type="RefSeq" id="WP_024569753.1">
    <property type="nucleotide sequence ID" value="NZ_CP037900.1"/>
</dbReference>
<dbReference type="InterPro" id="IPR036390">
    <property type="entry name" value="WH_DNA-bd_sf"/>
</dbReference>